<feature type="signal peptide" evidence="1">
    <location>
        <begin position="1"/>
        <end position="23"/>
    </location>
</feature>
<name>A0A1I5AXE0_9GAMM</name>
<accession>A0A1I5AXE0</accession>
<gene>
    <name evidence="2" type="ORF">SAMN05421579_11467</name>
</gene>
<reference evidence="3" key="1">
    <citation type="submission" date="2016-10" db="EMBL/GenBank/DDBJ databases">
        <authorList>
            <person name="Varghese N."/>
            <person name="Submissions S."/>
        </authorList>
    </citation>
    <scope>NUCLEOTIDE SEQUENCE [LARGE SCALE GENOMIC DNA]</scope>
    <source>
        <strain evidence="3">DSM 16522</strain>
    </source>
</reference>
<dbReference type="AlphaFoldDB" id="A0A1I5AXE0"/>
<dbReference type="OrthoDB" id="6444898at2"/>
<organism evidence="2 3">
    <name type="scientific">Xenorhabdus japonica</name>
    <dbReference type="NCBI Taxonomy" id="53341"/>
    <lineage>
        <taxon>Bacteria</taxon>
        <taxon>Pseudomonadati</taxon>
        <taxon>Pseudomonadota</taxon>
        <taxon>Gammaproteobacteria</taxon>
        <taxon>Enterobacterales</taxon>
        <taxon>Morganellaceae</taxon>
        <taxon>Xenorhabdus</taxon>
    </lineage>
</organism>
<feature type="chain" id="PRO_5011779464" evidence="1">
    <location>
        <begin position="24"/>
        <end position="119"/>
    </location>
</feature>
<protein>
    <submittedName>
        <fullName evidence="2">Uncharacterized protein</fullName>
    </submittedName>
</protein>
<dbReference type="EMBL" id="FOVO01000014">
    <property type="protein sequence ID" value="SFN67087.1"/>
    <property type="molecule type" value="Genomic_DNA"/>
</dbReference>
<keyword evidence="1" id="KW-0732">Signal</keyword>
<sequence length="119" mass="12829">MINKKVSILAGLFLSLVAGTSLAAETKSADNIGIVNPSNFKCTKFMTSGNYIGKLAYTVSLDSLEQDVYWFVSLESGDEGCIAVHQTNARHNKIAHDAFVQGKIVKIKLEGTSVKAIVH</sequence>
<dbReference type="RefSeq" id="WP_092519176.1">
    <property type="nucleotide sequence ID" value="NZ_CAWRAH010000039.1"/>
</dbReference>
<evidence type="ECO:0000256" key="1">
    <source>
        <dbReference type="SAM" id="SignalP"/>
    </source>
</evidence>
<evidence type="ECO:0000313" key="3">
    <source>
        <dbReference type="Proteomes" id="UP000199011"/>
    </source>
</evidence>
<proteinExistence type="predicted"/>
<keyword evidence="3" id="KW-1185">Reference proteome</keyword>
<dbReference type="Proteomes" id="UP000199011">
    <property type="component" value="Unassembled WGS sequence"/>
</dbReference>
<evidence type="ECO:0000313" key="2">
    <source>
        <dbReference type="EMBL" id="SFN67087.1"/>
    </source>
</evidence>